<feature type="region of interest" description="Disordered" evidence="1">
    <location>
        <begin position="402"/>
        <end position="425"/>
    </location>
</feature>
<evidence type="ECO:0000313" key="2">
    <source>
        <dbReference type="EMBL" id="KAF5669423.1"/>
    </source>
</evidence>
<dbReference type="Proteomes" id="UP000567885">
    <property type="component" value="Unassembled WGS sequence"/>
</dbReference>
<comment type="caution">
    <text evidence="2">The sequence shown here is derived from an EMBL/GenBank/DDBJ whole genome shotgun (WGS) entry which is preliminary data.</text>
</comment>
<dbReference type="AlphaFoldDB" id="A0A8H5WT78"/>
<gene>
    <name evidence="2" type="ORF">FHETE_4927</name>
</gene>
<protein>
    <submittedName>
        <fullName evidence="2">Argonaute-binding 1</fullName>
    </submittedName>
</protein>
<proteinExistence type="predicted"/>
<dbReference type="Pfam" id="PF09692">
    <property type="entry name" value="Arb1"/>
    <property type="match status" value="1"/>
</dbReference>
<dbReference type="GO" id="GO:0031047">
    <property type="term" value="P:regulatory ncRNA-mediated gene silencing"/>
    <property type="evidence" value="ECO:0007669"/>
    <property type="project" value="InterPro"/>
</dbReference>
<organism evidence="2 3">
    <name type="scientific">Fusarium heterosporum</name>
    <dbReference type="NCBI Taxonomy" id="42747"/>
    <lineage>
        <taxon>Eukaryota</taxon>
        <taxon>Fungi</taxon>
        <taxon>Dikarya</taxon>
        <taxon>Ascomycota</taxon>
        <taxon>Pezizomycotina</taxon>
        <taxon>Sordariomycetes</taxon>
        <taxon>Hypocreomycetidae</taxon>
        <taxon>Hypocreales</taxon>
        <taxon>Nectriaceae</taxon>
        <taxon>Fusarium</taxon>
        <taxon>Fusarium heterosporum species complex</taxon>
    </lineage>
</organism>
<name>A0A8H5WT78_FUSHE</name>
<dbReference type="InterPro" id="IPR018606">
    <property type="entry name" value="Arb1"/>
</dbReference>
<reference evidence="2 3" key="1">
    <citation type="submission" date="2020-05" db="EMBL/GenBank/DDBJ databases">
        <title>Identification and distribution of gene clusters putatively required for synthesis of sphingolipid metabolism inhibitors in phylogenetically diverse species of the filamentous fungus Fusarium.</title>
        <authorList>
            <person name="Kim H.-S."/>
            <person name="Busman M."/>
            <person name="Brown D.W."/>
            <person name="Divon H."/>
            <person name="Uhlig S."/>
            <person name="Proctor R.H."/>
        </authorList>
    </citation>
    <scope>NUCLEOTIDE SEQUENCE [LARGE SCALE GENOMIC DNA]</scope>
    <source>
        <strain evidence="2 3">NRRL 20693</strain>
    </source>
</reference>
<dbReference type="GO" id="GO:0033167">
    <property type="term" value="C:ARC complex"/>
    <property type="evidence" value="ECO:0007669"/>
    <property type="project" value="InterPro"/>
</dbReference>
<dbReference type="EMBL" id="JAAGWQ010000083">
    <property type="protein sequence ID" value="KAF5669423.1"/>
    <property type="molecule type" value="Genomic_DNA"/>
</dbReference>
<dbReference type="OrthoDB" id="435402at2759"/>
<sequence>MARKSKRSKTTASRGPTALAKARGSGFEEYFADPPMTPEEAKEEKDEIYASDIDFAERMQSCIQRYRSRRRLQVDRGLYFNEYLFLGGVDSSPGAFGGLSQQELKDLTPAQRREATARDIIWANDSAGNKFYNGDETQWSVDFAGVAAGFFSVSLVHLTSFENKRMLEGISTIENFLRYVLQHDVCPEYEDDVNSALKVCETAAIEWPMVRKLYALLPGYFNLAAAELFCPEDTTKDSWSFQQFHRPENFDATSVFFSAFALMDEPKLFENLTTKKPTIAREFTCTLELVQIFRPDEDIVKRTKSLVIGDEAAQQVPVGKATFKQGVIEDDWEHPVVGWPIDEEVMTLFFDDALLATMVPGMKLTATICELDAGLRFIKTVEIVVPSFYVYLPQEMMRHYKEPKETDRPAPSVNDAQGENAEKEN</sequence>
<evidence type="ECO:0000313" key="3">
    <source>
        <dbReference type="Proteomes" id="UP000567885"/>
    </source>
</evidence>
<keyword evidence="3" id="KW-1185">Reference proteome</keyword>
<accession>A0A8H5WT78</accession>
<evidence type="ECO:0000256" key="1">
    <source>
        <dbReference type="SAM" id="MobiDB-lite"/>
    </source>
</evidence>
<feature type="region of interest" description="Disordered" evidence="1">
    <location>
        <begin position="1"/>
        <end position="42"/>
    </location>
</feature>